<dbReference type="Gene3D" id="1.20.1280.50">
    <property type="match status" value="1"/>
</dbReference>
<name>A0A067PW65_9AGAM</name>
<evidence type="ECO:0000313" key="2">
    <source>
        <dbReference type="Proteomes" id="UP000027265"/>
    </source>
</evidence>
<reference evidence="2" key="1">
    <citation type="journal article" date="2014" name="Proc. Natl. Acad. Sci. U.S.A.">
        <title>Extensive sampling of basidiomycete genomes demonstrates inadequacy of the white-rot/brown-rot paradigm for wood decay fungi.</title>
        <authorList>
            <person name="Riley R."/>
            <person name="Salamov A.A."/>
            <person name="Brown D.W."/>
            <person name="Nagy L.G."/>
            <person name="Floudas D."/>
            <person name="Held B.W."/>
            <person name="Levasseur A."/>
            <person name="Lombard V."/>
            <person name="Morin E."/>
            <person name="Otillar R."/>
            <person name="Lindquist E.A."/>
            <person name="Sun H."/>
            <person name="LaButti K.M."/>
            <person name="Schmutz J."/>
            <person name="Jabbour D."/>
            <person name="Luo H."/>
            <person name="Baker S.E."/>
            <person name="Pisabarro A.G."/>
            <person name="Walton J.D."/>
            <person name="Blanchette R.A."/>
            <person name="Henrissat B."/>
            <person name="Martin F."/>
            <person name="Cullen D."/>
            <person name="Hibbett D.S."/>
            <person name="Grigoriev I.V."/>
        </authorList>
    </citation>
    <scope>NUCLEOTIDE SEQUENCE [LARGE SCALE GENOMIC DNA]</scope>
    <source>
        <strain evidence="2">MUCL 33604</strain>
    </source>
</reference>
<accession>A0A067PW65</accession>
<dbReference type="InterPro" id="IPR032675">
    <property type="entry name" value="LRR_dom_sf"/>
</dbReference>
<dbReference type="Proteomes" id="UP000027265">
    <property type="component" value="Unassembled WGS sequence"/>
</dbReference>
<dbReference type="EMBL" id="KL197728">
    <property type="protein sequence ID" value="KDQ54596.1"/>
    <property type="molecule type" value="Genomic_DNA"/>
</dbReference>
<dbReference type="STRING" id="933084.A0A067PW65"/>
<proteinExistence type="predicted"/>
<keyword evidence="2" id="KW-1185">Reference proteome</keyword>
<gene>
    <name evidence="1" type="ORF">JAAARDRAFT_196505</name>
</gene>
<dbReference type="Gene3D" id="3.80.10.10">
    <property type="entry name" value="Ribonuclease Inhibitor"/>
    <property type="match status" value="1"/>
</dbReference>
<dbReference type="PANTHER" id="PTHR38926">
    <property type="entry name" value="F-BOX DOMAIN CONTAINING PROTEIN, EXPRESSED"/>
    <property type="match status" value="1"/>
</dbReference>
<dbReference type="HOGENOM" id="CLU_486586_0_0_1"/>
<dbReference type="SUPFAM" id="SSF52047">
    <property type="entry name" value="RNI-like"/>
    <property type="match status" value="1"/>
</dbReference>
<dbReference type="AlphaFoldDB" id="A0A067PW65"/>
<evidence type="ECO:0000313" key="1">
    <source>
        <dbReference type="EMBL" id="KDQ54596.1"/>
    </source>
</evidence>
<dbReference type="InParanoid" id="A0A067PW65"/>
<sequence length="562" mass="62913">MKKALELSSPVAGNMPGVKSTRSTRFPQKSRCSGILKFPDELLVDVFQALVDLEFDVAIDDINEASPNGEGWATVTHVCRRWRNVALRAHQLWSYVTFGSRCLAWPEEFIRRSGTSPLSIAVRYPEIDTYDFEINGQMDKVIQRVVATISRELDRITYLAMDLCRSDLENTLDSLRYPALSLEYLRFHPQFETEVSTTWFGGILPSLRRLELHSISIPWSSPLFNDLVSLSMTECDDCVGVDMAPFLEMLGGCPALEELSLSRTGFEMSSDDSDSDSDVVTSEPPRRVPLWSLRSLSLTGIDDDVAAWLIDHMDIPLSTSIQVGANAPWGSLPQSAVLQSFITDGHPVKIKMSTLVHLRIVCSRSYPPTFCLAGASVFNSSTLCRPKQWPLHLSVNVREYRPLGTYLDELCSIPLFPVVETLEISCHPSLSSADVVGWVSLLQHFPRLTALSARRGENDVLLEALSVVGAEAICPQLTAVHYGYDISVPTLLRFVETRQSAKCPLKRLVLEQDCVVKSTMSAEEFDRIKATVPSFFFGRRLDSDIIPSWDEIQRSREKLSKQ</sequence>
<dbReference type="OrthoDB" id="2884925at2759"/>
<organism evidence="1 2">
    <name type="scientific">Jaapia argillacea MUCL 33604</name>
    <dbReference type="NCBI Taxonomy" id="933084"/>
    <lineage>
        <taxon>Eukaryota</taxon>
        <taxon>Fungi</taxon>
        <taxon>Dikarya</taxon>
        <taxon>Basidiomycota</taxon>
        <taxon>Agaricomycotina</taxon>
        <taxon>Agaricomycetes</taxon>
        <taxon>Agaricomycetidae</taxon>
        <taxon>Jaapiales</taxon>
        <taxon>Jaapiaceae</taxon>
        <taxon>Jaapia</taxon>
    </lineage>
</organism>
<dbReference type="PANTHER" id="PTHR38926:SF5">
    <property type="entry name" value="F-BOX AND LEUCINE-RICH REPEAT PROTEIN 6"/>
    <property type="match status" value="1"/>
</dbReference>
<protein>
    <submittedName>
        <fullName evidence="1">Uncharacterized protein</fullName>
    </submittedName>
</protein>